<evidence type="ECO:0000313" key="2">
    <source>
        <dbReference type="Proteomes" id="UP000001611"/>
    </source>
</evidence>
<dbReference type="InParanoid" id="G2X5B3"/>
<reference evidence="1 2" key="1">
    <citation type="submission" date="2008-03" db="EMBL/GenBank/DDBJ databases">
        <title>The Genome Sequence of Verticillium dahliae VdLs.17.</title>
        <authorList>
            <consortium name="The Broad Institute Genome Sequencing Platform"/>
            <person name="Ma L.-J.J."/>
            <person name="Klosterman S.J."/>
            <person name="Subbarao K."/>
            <person name="Dobinson K."/>
            <person name="Veronese P."/>
            <person name="Kang S."/>
            <person name="Gold S.E."/>
            <person name="Young S."/>
            <person name="Jaffe D."/>
            <person name="Gnerre S."/>
            <person name="Berlin A."/>
            <person name="Heiman D."/>
            <person name="Hepburn T."/>
            <person name="Sykes S."/>
            <person name="Alvarado L."/>
            <person name="Kodira C.D."/>
            <person name="Lander E."/>
            <person name="Galagan J."/>
            <person name="Nusbaum C."/>
            <person name="Birren B."/>
        </authorList>
    </citation>
    <scope>NUCLEOTIDE SEQUENCE [LARGE SCALE GENOMIC DNA]</scope>
    <source>
        <strain evidence="2">VdLs.17 / ATCC MYA-4575 / FGSC 10137</strain>
    </source>
</reference>
<dbReference type="EMBL" id="DS572704">
    <property type="protein sequence ID" value="EGY14254.1"/>
    <property type="molecule type" value="Genomic_DNA"/>
</dbReference>
<gene>
    <name evidence="1" type="ORF">VDAG_05418</name>
</gene>
<dbReference type="GeneID" id="20706881"/>
<accession>G2X5B3</accession>
<protein>
    <submittedName>
        <fullName evidence="1">Uncharacterized protein</fullName>
    </submittedName>
</protein>
<evidence type="ECO:0000313" key="1">
    <source>
        <dbReference type="EMBL" id="EGY14254.1"/>
    </source>
</evidence>
<keyword evidence="2" id="KW-1185">Reference proteome</keyword>
<dbReference type="KEGG" id="vda:VDAG_05418"/>
<sequence>MLKFRWYNDPVFAAFAIWALMSSTRQELPVGQDEIMNAEALSKPIFENRPPPALQDVQVVETLSRKKTARVLELICSGSSAERRNAEHTICCEDPYPVLTEAWILLLPCAWPASRTTLCFGVRREAEGRIECWPLSDRIGQGVMGQASVLWRMGEVEWTVKRRVKLQMTAQAQRGEPGGEFAGWSSERATYRGMDGQGRVWTDTACMRPV</sequence>
<dbReference type="RefSeq" id="XP_009650608.1">
    <property type="nucleotide sequence ID" value="XM_009652313.1"/>
</dbReference>
<dbReference type="AlphaFoldDB" id="G2X5B3"/>
<name>G2X5B3_VERDV</name>
<organism evidence="1 2">
    <name type="scientific">Verticillium dahliae (strain VdLs.17 / ATCC MYA-4575 / FGSC 10137)</name>
    <name type="common">Verticillium wilt</name>
    <dbReference type="NCBI Taxonomy" id="498257"/>
    <lineage>
        <taxon>Eukaryota</taxon>
        <taxon>Fungi</taxon>
        <taxon>Dikarya</taxon>
        <taxon>Ascomycota</taxon>
        <taxon>Pezizomycotina</taxon>
        <taxon>Sordariomycetes</taxon>
        <taxon>Hypocreomycetidae</taxon>
        <taxon>Glomerellales</taxon>
        <taxon>Plectosphaerellaceae</taxon>
        <taxon>Verticillium</taxon>
    </lineage>
</organism>
<proteinExistence type="predicted"/>
<dbReference type="Proteomes" id="UP000001611">
    <property type="component" value="Chromosome 2"/>
</dbReference>
<dbReference type="HOGENOM" id="CLU_1310949_0_0_1"/>